<feature type="domain" description="Cobalamin biosynthesis protein CobT VWA" evidence="2">
    <location>
        <begin position="436"/>
        <end position="664"/>
    </location>
</feature>
<dbReference type="EMBL" id="BAABFL010000477">
    <property type="protein sequence ID" value="GAA4652507.1"/>
    <property type="molecule type" value="Genomic_DNA"/>
</dbReference>
<feature type="compositionally biased region" description="Acidic residues" evidence="1">
    <location>
        <begin position="268"/>
        <end position="278"/>
    </location>
</feature>
<protein>
    <recommendedName>
        <fullName evidence="2">Cobalamin biosynthesis protein CobT VWA domain-containing protein</fullName>
    </recommendedName>
</protein>
<feature type="region of interest" description="Disordered" evidence="1">
    <location>
        <begin position="222"/>
        <end position="325"/>
    </location>
</feature>
<organism evidence="3 4">
    <name type="scientific">Kistimonas scapharcae</name>
    <dbReference type="NCBI Taxonomy" id="1036133"/>
    <lineage>
        <taxon>Bacteria</taxon>
        <taxon>Pseudomonadati</taxon>
        <taxon>Pseudomonadota</taxon>
        <taxon>Gammaproteobacteria</taxon>
        <taxon>Oceanospirillales</taxon>
        <taxon>Endozoicomonadaceae</taxon>
        <taxon>Kistimonas</taxon>
    </lineage>
</organism>
<dbReference type="PANTHER" id="PTHR41248">
    <property type="entry name" value="NORD PROTEIN"/>
    <property type="match status" value="1"/>
</dbReference>
<comment type="caution">
    <text evidence="3">The sequence shown here is derived from an EMBL/GenBank/DDBJ whole genome shotgun (WGS) entry which is preliminary data.</text>
</comment>
<gene>
    <name evidence="3" type="ORF">GCM10023116_47910</name>
</gene>
<dbReference type="InterPro" id="IPR051928">
    <property type="entry name" value="NorD/CobT"/>
</dbReference>
<evidence type="ECO:0000259" key="2">
    <source>
        <dbReference type="Pfam" id="PF11775"/>
    </source>
</evidence>
<dbReference type="RefSeq" id="WP_345199089.1">
    <property type="nucleotide sequence ID" value="NZ_BAABFL010000477.1"/>
</dbReference>
<proteinExistence type="predicted"/>
<dbReference type="Gene3D" id="3.40.50.410">
    <property type="entry name" value="von Willebrand factor, type A domain"/>
    <property type="match status" value="1"/>
</dbReference>
<dbReference type="InterPro" id="IPR036465">
    <property type="entry name" value="vWFA_dom_sf"/>
</dbReference>
<keyword evidence="4" id="KW-1185">Reference proteome</keyword>
<sequence length="668" mass="73602">MKRKTTSMKASDFTHECRGTSRTFGRNERIDIVFRGNMAGTDGNKIIYPSLDLKSTLDENQVAVSRGYIDHETGHLRYTDMEAFQSYARQAIEAGTPFRKDIANGIEDPRMERLVMQDYEGATDNLTAVANAVCRQMLETMASDTDSPWYAFVPVTLANMGRVNNGLRGDDLSDFLGAVQARMSAGQYRMCVDWAARITGLASTQDSLALADEIFDAIVELEPGTDKPDDDAYSDTDTGDSDDAGDADSDGDGSGDSDSSGRGSQPDSDGDDDADDDGNGTGHDDSEGDNSVDTADDDTPSDGDGKPGVNDADHDDPRLKVGGTKGLRGDVTAAIKDAVADHTGDGSEYRTFSTEFDTWSDKTTDDEIGTLMRDKDNLSRYDEAVNETAGKINVMRRKLETALAARRDVRWVGSQKAGRLDPRRLVGAYNAEDDVYRFREEDNDVETAVTVLVDLSTSMIRNGKNTIAMQSVIAIAEALEKTHVQYEILGFCTNRHSTATVKLRSSMDAYMRRDDYDTRHPRGFNFTRFEAINMAIFKAFNQPLNLCRTSLVAVERVPCKSYVCNCDGESLLLAYDRLRVRPEPRKVLMVLSDGAPMINGTNDRTRLARHLYSSIRDIEDDGVEVLGIGIVDSAVRNFYPRHVVVHAIKDLTTVALEQIAKILLGRRL</sequence>
<feature type="compositionally biased region" description="Low complexity" evidence="1">
    <location>
        <begin position="256"/>
        <end position="267"/>
    </location>
</feature>
<dbReference type="InterPro" id="IPR025861">
    <property type="entry name" value="CobT_VWA_dom"/>
</dbReference>
<dbReference type="SUPFAM" id="SSF53300">
    <property type="entry name" value="vWA-like"/>
    <property type="match status" value="1"/>
</dbReference>
<feature type="compositionally biased region" description="Acidic residues" evidence="1">
    <location>
        <begin position="228"/>
        <end position="255"/>
    </location>
</feature>
<dbReference type="Pfam" id="PF06213">
    <property type="entry name" value="CobT"/>
    <property type="match status" value="1"/>
</dbReference>
<feature type="compositionally biased region" description="Acidic residues" evidence="1">
    <location>
        <begin position="286"/>
        <end position="301"/>
    </location>
</feature>
<dbReference type="Proteomes" id="UP001500604">
    <property type="component" value="Unassembled WGS sequence"/>
</dbReference>
<dbReference type="InterPro" id="IPR006538">
    <property type="entry name" value="CobT"/>
</dbReference>
<evidence type="ECO:0000313" key="4">
    <source>
        <dbReference type="Proteomes" id="UP001500604"/>
    </source>
</evidence>
<name>A0ABP8V9S0_9GAMM</name>
<reference evidence="4" key="1">
    <citation type="journal article" date="2019" name="Int. J. Syst. Evol. Microbiol.">
        <title>The Global Catalogue of Microorganisms (GCM) 10K type strain sequencing project: providing services to taxonomists for standard genome sequencing and annotation.</title>
        <authorList>
            <consortium name="The Broad Institute Genomics Platform"/>
            <consortium name="The Broad Institute Genome Sequencing Center for Infectious Disease"/>
            <person name="Wu L."/>
            <person name="Ma J."/>
        </authorList>
    </citation>
    <scope>NUCLEOTIDE SEQUENCE [LARGE SCALE GENOMIC DNA]</scope>
    <source>
        <strain evidence="4">JCM 17805</strain>
    </source>
</reference>
<accession>A0ABP8V9S0</accession>
<dbReference type="PANTHER" id="PTHR41248:SF1">
    <property type="entry name" value="NORD PROTEIN"/>
    <property type="match status" value="1"/>
</dbReference>
<dbReference type="Pfam" id="PF11775">
    <property type="entry name" value="CobT_C"/>
    <property type="match status" value="1"/>
</dbReference>
<evidence type="ECO:0000313" key="3">
    <source>
        <dbReference type="EMBL" id="GAA4652507.1"/>
    </source>
</evidence>
<evidence type="ECO:0000256" key="1">
    <source>
        <dbReference type="SAM" id="MobiDB-lite"/>
    </source>
</evidence>